<dbReference type="Pfam" id="PF01546">
    <property type="entry name" value="Peptidase_M20"/>
    <property type="match status" value="1"/>
</dbReference>
<feature type="binding site" evidence="3">
    <location>
        <position position="227"/>
    </location>
    <ligand>
        <name>Zn(2+)</name>
        <dbReference type="ChEBI" id="CHEBI:29105"/>
        <label>1</label>
    </ligand>
</feature>
<accession>F2KI90</accession>
<dbReference type="NCBIfam" id="NF006769">
    <property type="entry name" value="PRK09290.1-3"/>
    <property type="match status" value="1"/>
</dbReference>
<dbReference type="STRING" id="994484.PSEBR_a3365"/>
<dbReference type="InterPro" id="IPR002933">
    <property type="entry name" value="Peptidase_M20"/>
</dbReference>
<keyword evidence="2 4" id="KW-0378">Hydrolase</keyword>
<dbReference type="HOGENOM" id="CLU_024588_2_1_6"/>
<dbReference type="Proteomes" id="UP000006692">
    <property type="component" value="Chromosome"/>
</dbReference>
<organism evidence="4 5">
    <name type="scientific">Pseudomonas brassicacearum (strain NFM421)</name>
    <dbReference type="NCBI Taxonomy" id="994484"/>
    <lineage>
        <taxon>Bacteria</taxon>
        <taxon>Pseudomonadati</taxon>
        <taxon>Pseudomonadota</taxon>
        <taxon>Gammaproteobacteria</taxon>
        <taxon>Pseudomonadales</taxon>
        <taxon>Pseudomonadaceae</taxon>
        <taxon>Pseudomonas</taxon>
    </lineage>
</organism>
<dbReference type="NCBIfam" id="TIGR01879">
    <property type="entry name" value="hydantase"/>
    <property type="match status" value="1"/>
</dbReference>
<feature type="binding site" evidence="3">
    <location>
        <position position="166"/>
    </location>
    <ligand>
        <name>Zn(2+)</name>
        <dbReference type="ChEBI" id="CHEBI:29105"/>
        <label>2</label>
    </ligand>
</feature>
<comment type="similarity">
    <text evidence="1">Belongs to the peptidase M20 family.</text>
</comment>
<dbReference type="GO" id="GO:0046872">
    <property type="term" value="F:metal ion binding"/>
    <property type="evidence" value="ECO:0007669"/>
    <property type="project" value="UniProtKB-KW"/>
</dbReference>
<dbReference type="InterPro" id="IPR036264">
    <property type="entry name" value="Bact_exopeptidase_dim_dom"/>
</dbReference>
<dbReference type="AlphaFoldDB" id="F2KI90"/>
<dbReference type="KEGG" id="pba:PSEBR_a3365"/>
<gene>
    <name evidence="4" type="ORF">PSEBR_a3365</name>
</gene>
<keyword evidence="3" id="KW-0862">Zinc</keyword>
<comment type="cofactor">
    <cofactor evidence="3">
        <name>Zn(2+)</name>
        <dbReference type="ChEBI" id="CHEBI:29105"/>
    </cofactor>
    <text evidence="3">Binds 2 Zn(2+) ions per subunit.</text>
</comment>
<reference key="2">
    <citation type="submission" date="2011-03" db="EMBL/GenBank/DDBJ databases">
        <title>Complete Genome Sequence of a beneficial plant roots-associated bacterium Pseudomonas brassicacearum.</title>
        <authorList>
            <person name="Ortet P."/>
            <person name="Barakat M."/>
            <person name="Lalaouna D."/>
            <person name="Fochesato S."/>
            <person name="Barbe V."/>
            <person name="Santaella C."/>
            <person name="Heulin T."/>
            <person name="Achouak W."/>
        </authorList>
    </citation>
    <scope>NUCLEOTIDE SEQUENCE</scope>
    <source>
        <strain>NFM421</strain>
    </source>
</reference>
<dbReference type="NCBIfam" id="NF009527">
    <property type="entry name" value="PRK12891.1"/>
    <property type="match status" value="1"/>
</dbReference>
<dbReference type="NCBIfam" id="NF006771">
    <property type="entry name" value="PRK09290.1-5"/>
    <property type="match status" value="1"/>
</dbReference>
<dbReference type="InterPro" id="IPR010158">
    <property type="entry name" value="Amidase_Cbmase"/>
</dbReference>
<proteinExistence type="inferred from homology"/>
<protein>
    <submittedName>
        <fullName evidence="4">N-carbamoyl-L-amino acid amidohydrolase</fullName>
    </submittedName>
</protein>
<feature type="binding site" evidence="3">
    <location>
        <position position="120"/>
    </location>
    <ligand>
        <name>Zn(2+)</name>
        <dbReference type="ChEBI" id="CHEBI:29105"/>
        <label>1</label>
    </ligand>
</feature>
<name>F2KI90_PSEBN</name>
<feature type="binding site" evidence="3">
    <location>
        <position position="419"/>
    </location>
    <ligand>
        <name>Zn(2+)</name>
        <dbReference type="ChEBI" id="CHEBI:29105"/>
        <label>2</label>
    </ligand>
</feature>
<dbReference type="SUPFAM" id="SSF55031">
    <property type="entry name" value="Bacterial exopeptidase dimerisation domain"/>
    <property type="match status" value="1"/>
</dbReference>
<evidence type="ECO:0000256" key="1">
    <source>
        <dbReference type="ARBA" id="ARBA00006153"/>
    </source>
</evidence>
<dbReference type="PIRSF" id="PIRSF001235">
    <property type="entry name" value="Amidase_carbamoylase"/>
    <property type="match status" value="1"/>
</dbReference>
<keyword evidence="3" id="KW-0479">Metal-binding</keyword>
<feature type="binding site" evidence="3">
    <location>
        <position position="131"/>
    </location>
    <ligand>
        <name>Zn(2+)</name>
        <dbReference type="ChEBI" id="CHEBI:29105"/>
        <label>2</label>
    </ligand>
</feature>
<feature type="binding site" evidence="3">
    <location>
        <position position="131"/>
    </location>
    <ligand>
        <name>Zn(2+)</name>
        <dbReference type="ChEBI" id="CHEBI:29105"/>
        <label>1</label>
    </ligand>
</feature>
<dbReference type="PANTHER" id="PTHR32494:SF5">
    <property type="entry name" value="ALLANTOATE AMIDOHYDROLASE"/>
    <property type="match status" value="1"/>
</dbReference>
<dbReference type="GO" id="GO:0016813">
    <property type="term" value="F:hydrolase activity, acting on carbon-nitrogen (but not peptide) bonds, in linear amidines"/>
    <property type="evidence" value="ECO:0007669"/>
    <property type="project" value="InterPro"/>
</dbReference>
<dbReference type="PANTHER" id="PTHR32494">
    <property type="entry name" value="ALLANTOATE DEIMINASE-RELATED"/>
    <property type="match status" value="1"/>
</dbReference>
<evidence type="ECO:0000256" key="2">
    <source>
        <dbReference type="ARBA" id="ARBA00022801"/>
    </source>
</evidence>
<dbReference type="EMBL" id="CP002585">
    <property type="protein sequence ID" value="AEA69686.1"/>
    <property type="molecule type" value="Genomic_DNA"/>
</dbReference>
<sequence>MQIPCESELARDGGLKYTKNMPGKMEIPMNAAIDVLQSTHQHINRDRLWQSLMDLAQLGATVKGGVCRLALTDLDRQARDLFVQWTQAAGCTVSIDAVGNIFARRPGRNPNLPPVMTGSHIDTQPTGGKFDGCFGVLSGLEVLRTLNDLNIETEAPLEVVVWTNEEGSRFAPCMMGSGVFAEKFTLEETLAKVDAEGITVGQALNAIGYAGSRPVSGHPVGAYFEAHIEQGPILEDEGKTIGVVMGALGQKWFDLTLCGVEAHAGPTPMHLRKDALVGASIIVGAVNRAALGHQPHACGTVGCLQAYPGSRNVIPGEVRMTLDFRHLEPARLDSMIAEVKQMIEDTCQQHGLTFDLKPTADFPPLYFDKGCVDAVRGAAQGLGLSHLDIVSGAGHDAIFLAELGPAGMIFVPCEGGISHNEIENAAPDDLAAGCAVLLRAMLAASQAIAEGRMAA</sequence>
<evidence type="ECO:0000256" key="3">
    <source>
        <dbReference type="PIRSR" id="PIRSR001235-1"/>
    </source>
</evidence>
<evidence type="ECO:0000313" key="4">
    <source>
        <dbReference type="EMBL" id="AEA69686.1"/>
    </source>
</evidence>
<reference evidence="4 5" key="1">
    <citation type="journal article" date="2011" name="J. Bacteriol.">
        <title>Complete genome sequence of a beneficial plant root-associated bacterium, Pseudomonas brassicacearum.</title>
        <authorList>
            <person name="Ortet P."/>
            <person name="Barakat M."/>
            <person name="Lalaouna D."/>
            <person name="Fochesato S."/>
            <person name="Barbe V."/>
            <person name="Vacherie B."/>
            <person name="Santaella C."/>
            <person name="Heulin T."/>
            <person name="Achouak W."/>
        </authorList>
    </citation>
    <scope>NUCLEOTIDE SEQUENCE [LARGE SCALE GENOMIC DNA]</scope>
    <source>
        <strain evidence="4 5">NFM421</strain>
    </source>
</reference>
<dbReference type="Gene3D" id="3.40.630.10">
    <property type="entry name" value="Zn peptidases"/>
    <property type="match status" value="1"/>
</dbReference>
<dbReference type="CDD" id="cd03884">
    <property type="entry name" value="M20_bAS"/>
    <property type="match status" value="1"/>
</dbReference>
<dbReference type="Gene3D" id="3.30.70.360">
    <property type="match status" value="1"/>
</dbReference>
<evidence type="ECO:0000313" key="5">
    <source>
        <dbReference type="Proteomes" id="UP000006692"/>
    </source>
</evidence>
<dbReference type="SUPFAM" id="SSF53187">
    <property type="entry name" value="Zn-dependent exopeptidases"/>
    <property type="match status" value="1"/>
</dbReference>